<feature type="transmembrane region" description="Helical" evidence="18">
    <location>
        <begin position="646"/>
        <end position="663"/>
    </location>
</feature>
<keyword evidence="8" id="KW-0297">G-protein coupled receptor</keyword>
<dbReference type="PANTHER" id="PTHR24061">
    <property type="entry name" value="CALCIUM-SENSING RECEPTOR-RELATED"/>
    <property type="match status" value="1"/>
</dbReference>
<dbReference type="PROSITE" id="PS50259">
    <property type="entry name" value="G_PROTEIN_RECEP_F3_4"/>
    <property type="match status" value="1"/>
</dbReference>
<proteinExistence type="inferred from homology"/>
<name>A0AAV7B8P4_ENGPU</name>
<keyword evidence="6" id="KW-0732">Signal</keyword>
<organism evidence="20 21">
    <name type="scientific">Engystomops pustulosus</name>
    <name type="common">Tungara frog</name>
    <name type="synonym">Physalaemus pustulosus</name>
    <dbReference type="NCBI Taxonomy" id="76066"/>
    <lineage>
        <taxon>Eukaryota</taxon>
        <taxon>Metazoa</taxon>
        <taxon>Chordata</taxon>
        <taxon>Craniata</taxon>
        <taxon>Vertebrata</taxon>
        <taxon>Euteleostomi</taxon>
        <taxon>Amphibia</taxon>
        <taxon>Batrachia</taxon>
        <taxon>Anura</taxon>
        <taxon>Neobatrachia</taxon>
        <taxon>Hyloidea</taxon>
        <taxon>Leptodactylidae</taxon>
        <taxon>Leiuperinae</taxon>
        <taxon>Engystomops</taxon>
    </lineage>
</organism>
<evidence type="ECO:0000256" key="12">
    <source>
        <dbReference type="ARBA" id="ARBA00023224"/>
    </source>
</evidence>
<comment type="subcellular location">
    <subcellularLocation>
        <location evidence="1">Cell membrane</location>
        <topology evidence="1">Multi-pass membrane protein</topology>
    </subcellularLocation>
</comment>
<keyword evidence="10" id="KW-0675">Receptor</keyword>
<dbReference type="InterPro" id="IPR017978">
    <property type="entry name" value="GPCR_3_C"/>
</dbReference>
<dbReference type="InterPro" id="IPR000337">
    <property type="entry name" value="GPCR_3"/>
</dbReference>
<dbReference type="AlphaFoldDB" id="A0AAV7B8P4"/>
<keyword evidence="2" id="KW-1003">Cell membrane</keyword>
<evidence type="ECO:0000256" key="18">
    <source>
        <dbReference type="SAM" id="Phobius"/>
    </source>
</evidence>
<dbReference type="Gene3D" id="3.40.50.2300">
    <property type="match status" value="2"/>
</dbReference>
<evidence type="ECO:0000313" key="21">
    <source>
        <dbReference type="Proteomes" id="UP000824782"/>
    </source>
</evidence>
<feature type="transmembrane region" description="Helical" evidence="18">
    <location>
        <begin position="551"/>
        <end position="575"/>
    </location>
</feature>
<feature type="transmembrane region" description="Helical" evidence="18">
    <location>
        <begin position="675"/>
        <end position="696"/>
    </location>
</feature>
<dbReference type="Proteomes" id="UP000824782">
    <property type="component" value="Unassembled WGS sequence"/>
</dbReference>
<keyword evidence="5 18" id="KW-0812">Transmembrane</keyword>
<feature type="transmembrane region" description="Helical" evidence="18">
    <location>
        <begin position="702"/>
        <end position="723"/>
    </location>
</feature>
<evidence type="ECO:0000256" key="6">
    <source>
        <dbReference type="ARBA" id="ARBA00022729"/>
    </source>
</evidence>
<keyword evidence="7 18" id="KW-1133">Transmembrane helix</keyword>
<dbReference type="GO" id="GO:0005886">
    <property type="term" value="C:plasma membrane"/>
    <property type="evidence" value="ECO:0007669"/>
    <property type="project" value="UniProtKB-SubCell"/>
</dbReference>
<evidence type="ECO:0000256" key="11">
    <source>
        <dbReference type="ARBA" id="ARBA00023180"/>
    </source>
</evidence>
<evidence type="ECO:0000256" key="8">
    <source>
        <dbReference type="ARBA" id="ARBA00023040"/>
    </source>
</evidence>
<evidence type="ECO:0000256" key="17">
    <source>
        <dbReference type="ARBA" id="ARBA00042616"/>
    </source>
</evidence>
<dbReference type="FunFam" id="3.40.50.2300:FF:000016">
    <property type="entry name" value="Taste 1 receptor member 2"/>
    <property type="match status" value="1"/>
</dbReference>
<keyword evidence="9 18" id="KW-0472">Membrane</keyword>
<evidence type="ECO:0000256" key="14">
    <source>
        <dbReference type="ARBA" id="ARBA00038492"/>
    </source>
</evidence>
<dbReference type="GO" id="GO:0033041">
    <property type="term" value="F:sweet taste receptor activity"/>
    <property type="evidence" value="ECO:0007669"/>
    <property type="project" value="TreeGrafter"/>
</dbReference>
<dbReference type="InterPro" id="IPR001828">
    <property type="entry name" value="ANF_lig-bd_rcpt"/>
</dbReference>
<keyword evidence="12" id="KW-0807">Transducer</keyword>
<dbReference type="Pfam" id="PF07562">
    <property type="entry name" value="NCD3G"/>
    <property type="match status" value="1"/>
</dbReference>
<dbReference type="EMBL" id="WNYA01000006">
    <property type="protein sequence ID" value="KAG8568906.1"/>
    <property type="molecule type" value="Genomic_DNA"/>
</dbReference>
<dbReference type="InterPro" id="IPR038550">
    <property type="entry name" value="GPCR_3_9-Cys_sf"/>
</dbReference>
<evidence type="ECO:0000256" key="1">
    <source>
        <dbReference type="ARBA" id="ARBA00004651"/>
    </source>
</evidence>
<accession>A0AAV7B8P4</accession>
<comment type="caution">
    <text evidence="20">The sequence shown here is derived from an EMBL/GenBank/DDBJ whole genome shotgun (WGS) entry which is preliminary data.</text>
</comment>
<evidence type="ECO:0000256" key="10">
    <source>
        <dbReference type="ARBA" id="ARBA00023170"/>
    </source>
</evidence>
<protein>
    <recommendedName>
        <fullName evidence="16">Taste receptor type 1 member 2</fullName>
    </recommendedName>
    <alternativeName>
        <fullName evidence="17">Sweet taste receptor T1R2</fullName>
    </alternativeName>
</protein>
<keyword evidence="21" id="KW-1185">Reference proteome</keyword>
<reference evidence="20" key="1">
    <citation type="thesis" date="2020" institute="ProQuest LLC" country="789 East Eisenhower Parkway, Ann Arbor, MI, USA">
        <title>Comparative Genomics and Chromosome Evolution.</title>
        <authorList>
            <person name="Mudd A.B."/>
        </authorList>
    </citation>
    <scope>NUCLEOTIDE SEQUENCE</scope>
    <source>
        <strain evidence="20">237g6f4</strain>
        <tissue evidence="20">Blood</tissue>
    </source>
</reference>
<keyword evidence="3" id="KW-0919">Taste</keyword>
<dbReference type="InterPro" id="IPR011500">
    <property type="entry name" value="GPCR_3_9-Cys_dom"/>
</dbReference>
<feature type="transmembrane region" description="Helical" evidence="18">
    <location>
        <begin position="519"/>
        <end position="539"/>
    </location>
</feature>
<evidence type="ECO:0000256" key="13">
    <source>
        <dbReference type="ARBA" id="ARBA00037659"/>
    </source>
</evidence>
<comment type="function">
    <text evidence="13">Putative taste receptor. TAS1R2/TAS1R3 recognizes diverse natural and synthetic sweeteners.</text>
</comment>
<dbReference type="FunFam" id="2.10.50.30:FF:000004">
    <property type="entry name" value="Taste receptor type 1 member 3-like protein"/>
    <property type="match status" value="1"/>
</dbReference>
<evidence type="ECO:0000256" key="4">
    <source>
        <dbReference type="ARBA" id="ARBA00022606"/>
    </source>
</evidence>
<evidence type="ECO:0000256" key="2">
    <source>
        <dbReference type="ARBA" id="ARBA00022475"/>
    </source>
</evidence>
<dbReference type="InterPro" id="IPR000068">
    <property type="entry name" value="GPCR_3_Ca_sens_rcpt-rel"/>
</dbReference>
<evidence type="ECO:0000256" key="5">
    <source>
        <dbReference type="ARBA" id="ARBA00022692"/>
    </source>
</evidence>
<dbReference type="PANTHER" id="PTHR24061:SF517">
    <property type="entry name" value="TASTE RECEPTOR TYPE 1 MEMBER 2"/>
    <property type="match status" value="1"/>
</dbReference>
<dbReference type="SUPFAM" id="SSF53822">
    <property type="entry name" value="Periplasmic binding protein-like I"/>
    <property type="match status" value="1"/>
</dbReference>
<dbReference type="GO" id="GO:0004930">
    <property type="term" value="F:G protein-coupled receptor activity"/>
    <property type="evidence" value="ECO:0007669"/>
    <property type="project" value="UniProtKB-KW"/>
</dbReference>
<keyword evidence="11" id="KW-0325">Glycoprotein</keyword>
<evidence type="ECO:0000256" key="3">
    <source>
        <dbReference type="ARBA" id="ARBA00022480"/>
    </source>
</evidence>
<evidence type="ECO:0000256" key="15">
    <source>
        <dbReference type="ARBA" id="ARBA00038699"/>
    </source>
</evidence>
<feature type="transmembrane region" description="Helical" evidence="18">
    <location>
        <begin position="595"/>
        <end position="615"/>
    </location>
</feature>
<keyword evidence="4" id="KW-0716">Sensory transduction</keyword>
<dbReference type="Pfam" id="PF01094">
    <property type="entry name" value="ANF_receptor"/>
    <property type="match status" value="1"/>
</dbReference>
<evidence type="ECO:0000256" key="16">
    <source>
        <dbReference type="ARBA" id="ARBA00040704"/>
    </source>
</evidence>
<evidence type="ECO:0000259" key="19">
    <source>
        <dbReference type="PROSITE" id="PS50259"/>
    </source>
</evidence>
<comment type="similarity">
    <text evidence="14">Belongs to the G-protein coupled receptor 3 family. TAS1R subfamily.</text>
</comment>
<feature type="domain" description="G-protein coupled receptors family 3 profile" evidence="19">
    <location>
        <begin position="481"/>
        <end position="745"/>
    </location>
</feature>
<dbReference type="Pfam" id="PF00003">
    <property type="entry name" value="7tm_3"/>
    <property type="match status" value="1"/>
</dbReference>
<dbReference type="GO" id="GO:1903767">
    <property type="term" value="C:sweet taste receptor complex"/>
    <property type="evidence" value="ECO:0007669"/>
    <property type="project" value="TreeGrafter"/>
</dbReference>
<dbReference type="PRINTS" id="PR00248">
    <property type="entry name" value="GPCRMGR"/>
</dbReference>
<feature type="transmembrane region" description="Helical" evidence="18">
    <location>
        <begin position="480"/>
        <end position="507"/>
    </location>
</feature>
<dbReference type="Gene3D" id="2.10.50.30">
    <property type="entry name" value="GPCR, family 3, nine cysteines domain"/>
    <property type="match status" value="1"/>
</dbReference>
<dbReference type="InterPro" id="IPR028082">
    <property type="entry name" value="Peripla_BP_I"/>
</dbReference>
<evidence type="ECO:0000256" key="7">
    <source>
        <dbReference type="ARBA" id="ARBA00022989"/>
    </source>
</evidence>
<gene>
    <name evidence="20" type="ORF">GDO81_014198</name>
</gene>
<evidence type="ECO:0000256" key="9">
    <source>
        <dbReference type="ARBA" id="ARBA00023136"/>
    </source>
</evidence>
<evidence type="ECO:0000313" key="20">
    <source>
        <dbReference type="EMBL" id="KAG8568906.1"/>
    </source>
</evidence>
<sequence length="757" mass="85475">MRFSVDEINNSTDLLPNITLGYNVFDTCYLYNNIQPALNFISQDYVIDPTISFMQYTPNVISVIGPDSNDAAETTANIFNRLLLPQINIFATSRKMSELSLPSCFQTIPSSRVQQQAIRDILSYFNWTWIAVLGSLDEYGFDGVQQFLELTLDTYICIAYKGFIPIKVVGKEAAWEIAIRDIVSNITLTNVNVVIVFSIDVILLEFFDKVVELNVPSKIWLATETWSLSRDIYDLPNIKNLGLVFGIALQYVQIPGFDEYLMNVYYQNRSTWGKSRADKSCNQNCDDCFNTSLRNFMDASDRRVSFSIYSAVYAVAHALHKVLGCNKTYCNRKEVYPWQMTEALGQVNFSLLNNEISFDVYGDSPTGYDIIVWDWLGGTSFETVGTYTNSGNLSIKLDKIKWNTENNVIPSSICSSDCLPGQEKQQKGQFKCCFICVSCEAGSYLHKNGTCVSCRADQWSAESSTFCYNKTRRFLSWNDVLTITLFVATMVGLFLTVVVIVTFIVHLSSPVVKAAGGRMCFLLLISLTVAYISVLAYLGEPNIMKCTMRHPIYSIALTICFSYISIRSFQIVCIFKMASKLPATYDYWVKQNGQYVCLAILSGVQVLISCLWIFINPPTATTKELNSDEVLVDCSQFSSIYNVLQYSYNALLSLICFIFAYMGKELPKNYSEAKCITFAMLIYFVVCISFFTAQLIDVGEYLIPINAGLALTSLMGIKVGYFFPKCYIIFCKPQFNTTKHFQSTIQSYTRRGSGSLK</sequence>
<comment type="subunit">
    <text evidence="15">Forms heterodimers with TAS1R3.</text>
</comment>